<proteinExistence type="predicted"/>
<dbReference type="Proteomes" id="UP000653411">
    <property type="component" value="Unassembled WGS sequence"/>
</dbReference>
<dbReference type="RefSeq" id="WP_189261269.1">
    <property type="nucleotide sequence ID" value="NZ_BMML01000002.1"/>
</dbReference>
<dbReference type="GO" id="GO:0043565">
    <property type="term" value="F:sequence-specific DNA binding"/>
    <property type="evidence" value="ECO:0007669"/>
    <property type="project" value="InterPro"/>
</dbReference>
<organism evidence="5 6">
    <name type="scientific">Streptomyces fuscichromogenes</name>
    <dbReference type="NCBI Taxonomy" id="1324013"/>
    <lineage>
        <taxon>Bacteria</taxon>
        <taxon>Bacillati</taxon>
        <taxon>Actinomycetota</taxon>
        <taxon>Actinomycetes</taxon>
        <taxon>Kitasatosporales</taxon>
        <taxon>Streptomycetaceae</taxon>
        <taxon>Streptomyces</taxon>
    </lineage>
</organism>
<name>A0A917UIJ5_9ACTN</name>
<dbReference type="InterPro" id="IPR009057">
    <property type="entry name" value="Homeodomain-like_sf"/>
</dbReference>
<keyword evidence="2" id="KW-0238">DNA-binding</keyword>
<feature type="domain" description="HTH araC/xylS-type" evidence="4">
    <location>
        <begin position="40"/>
        <end position="139"/>
    </location>
</feature>
<evidence type="ECO:0000259" key="4">
    <source>
        <dbReference type="PROSITE" id="PS01124"/>
    </source>
</evidence>
<evidence type="ECO:0000313" key="6">
    <source>
        <dbReference type="Proteomes" id="UP000653411"/>
    </source>
</evidence>
<reference evidence="5" key="2">
    <citation type="submission" date="2020-09" db="EMBL/GenBank/DDBJ databases">
        <authorList>
            <person name="Sun Q."/>
            <person name="Zhou Y."/>
        </authorList>
    </citation>
    <scope>NUCLEOTIDE SEQUENCE</scope>
    <source>
        <strain evidence="5">CGMCC 4.7110</strain>
    </source>
</reference>
<dbReference type="PRINTS" id="PR00032">
    <property type="entry name" value="HTHARAC"/>
</dbReference>
<accession>A0A917UIJ5</accession>
<gene>
    <name evidence="5" type="ORF">GCM10011578_009360</name>
</gene>
<dbReference type="InterPro" id="IPR020449">
    <property type="entry name" value="Tscrpt_reg_AraC-type_HTH"/>
</dbReference>
<evidence type="ECO:0000256" key="1">
    <source>
        <dbReference type="ARBA" id="ARBA00023015"/>
    </source>
</evidence>
<dbReference type="PANTHER" id="PTHR46796:SF6">
    <property type="entry name" value="ARAC SUBFAMILY"/>
    <property type="match status" value="1"/>
</dbReference>
<evidence type="ECO:0000313" key="5">
    <source>
        <dbReference type="EMBL" id="GGM91506.1"/>
    </source>
</evidence>
<dbReference type="GO" id="GO:0003700">
    <property type="term" value="F:DNA-binding transcription factor activity"/>
    <property type="evidence" value="ECO:0007669"/>
    <property type="project" value="InterPro"/>
</dbReference>
<keyword evidence="1" id="KW-0805">Transcription regulation</keyword>
<keyword evidence="6" id="KW-1185">Reference proteome</keyword>
<dbReference type="InterPro" id="IPR018060">
    <property type="entry name" value="HTH_AraC"/>
</dbReference>
<dbReference type="PANTHER" id="PTHR46796">
    <property type="entry name" value="HTH-TYPE TRANSCRIPTIONAL ACTIVATOR RHAS-RELATED"/>
    <property type="match status" value="1"/>
</dbReference>
<dbReference type="InterPro" id="IPR050204">
    <property type="entry name" value="AraC_XylS_family_regulators"/>
</dbReference>
<comment type="caution">
    <text evidence="5">The sequence shown here is derived from an EMBL/GenBank/DDBJ whole genome shotgun (WGS) entry which is preliminary data.</text>
</comment>
<protein>
    <recommendedName>
        <fullName evidence="4">HTH araC/xylS-type domain-containing protein</fullName>
    </recommendedName>
</protein>
<dbReference type="SMART" id="SM00342">
    <property type="entry name" value="HTH_ARAC"/>
    <property type="match status" value="1"/>
</dbReference>
<keyword evidence="3" id="KW-0804">Transcription</keyword>
<dbReference type="Gene3D" id="1.10.10.60">
    <property type="entry name" value="Homeodomain-like"/>
    <property type="match status" value="1"/>
</dbReference>
<sequence>MERTADLIGHPSIELIRAVVATHLRADESAAEPLAATLPMRILEYARRHLNDPALSAERIAAAHHISVRHLCTVLAGSGIGLANWIRTRRLEACRQALAADATVAIGAVARRHGFSDPSSFSRAFRAEYGMSPTEWRRR</sequence>
<dbReference type="EMBL" id="BMML01000002">
    <property type="protein sequence ID" value="GGM91506.1"/>
    <property type="molecule type" value="Genomic_DNA"/>
</dbReference>
<dbReference type="Pfam" id="PF12833">
    <property type="entry name" value="HTH_18"/>
    <property type="match status" value="1"/>
</dbReference>
<dbReference type="SUPFAM" id="SSF46689">
    <property type="entry name" value="Homeodomain-like"/>
    <property type="match status" value="1"/>
</dbReference>
<evidence type="ECO:0000256" key="2">
    <source>
        <dbReference type="ARBA" id="ARBA00023125"/>
    </source>
</evidence>
<evidence type="ECO:0000256" key="3">
    <source>
        <dbReference type="ARBA" id="ARBA00023163"/>
    </source>
</evidence>
<dbReference type="AlphaFoldDB" id="A0A917UIJ5"/>
<reference evidence="5" key="1">
    <citation type="journal article" date="2014" name="Int. J. Syst. Evol. Microbiol.">
        <title>Complete genome sequence of Corynebacterium casei LMG S-19264T (=DSM 44701T), isolated from a smear-ripened cheese.</title>
        <authorList>
            <consortium name="US DOE Joint Genome Institute (JGI-PGF)"/>
            <person name="Walter F."/>
            <person name="Albersmeier A."/>
            <person name="Kalinowski J."/>
            <person name="Ruckert C."/>
        </authorList>
    </citation>
    <scope>NUCLEOTIDE SEQUENCE</scope>
    <source>
        <strain evidence="5">CGMCC 4.7110</strain>
    </source>
</reference>
<dbReference type="PROSITE" id="PS01124">
    <property type="entry name" value="HTH_ARAC_FAMILY_2"/>
    <property type="match status" value="1"/>
</dbReference>